<sequence length="243" mass="26784">MSIKRYNACQRKRTQLELVSALLDNRCPYERLAYHLIDMAGASRDRGRVVVGLPQSPSTTSLRATFSAAGATLDHTGHTSDGGNFWRLGSISALAYPRQGLRRSAAAPPAPPSLHVHAPCSTGHDPHPGNLCKIPVIARESTPPRPGQYTESSLRANFAADRGHSQCTRKAGHEDWTYRTAPHSASHRDIGTPGAGAGYGHCFDTWARRRQLMCWAMRLFHAIRRADQEQIESLQVRTVLSRD</sequence>
<proteinExistence type="predicted"/>
<evidence type="ECO:0000256" key="1">
    <source>
        <dbReference type="SAM" id="MobiDB-lite"/>
    </source>
</evidence>
<evidence type="ECO:0000313" key="3">
    <source>
        <dbReference type="Proteomes" id="UP000566819"/>
    </source>
</evidence>
<dbReference type="AlphaFoldDB" id="A0A8H4W2F3"/>
<gene>
    <name evidence="2" type="ORF">G7Y89_g7066</name>
</gene>
<reference evidence="2 3" key="1">
    <citation type="submission" date="2020-03" db="EMBL/GenBank/DDBJ databases">
        <title>Draft Genome Sequence of Cudoniella acicularis.</title>
        <authorList>
            <person name="Buettner E."/>
            <person name="Kellner H."/>
        </authorList>
    </citation>
    <scope>NUCLEOTIDE SEQUENCE [LARGE SCALE GENOMIC DNA]</scope>
    <source>
        <strain evidence="2 3">DSM 108380</strain>
    </source>
</reference>
<keyword evidence="3" id="KW-1185">Reference proteome</keyword>
<organism evidence="2 3">
    <name type="scientific">Cudoniella acicularis</name>
    <dbReference type="NCBI Taxonomy" id="354080"/>
    <lineage>
        <taxon>Eukaryota</taxon>
        <taxon>Fungi</taxon>
        <taxon>Dikarya</taxon>
        <taxon>Ascomycota</taxon>
        <taxon>Pezizomycotina</taxon>
        <taxon>Leotiomycetes</taxon>
        <taxon>Helotiales</taxon>
        <taxon>Tricladiaceae</taxon>
        <taxon>Cudoniella</taxon>
    </lineage>
</organism>
<evidence type="ECO:0000313" key="2">
    <source>
        <dbReference type="EMBL" id="KAF4631061.1"/>
    </source>
</evidence>
<dbReference type="Proteomes" id="UP000566819">
    <property type="component" value="Unassembled WGS sequence"/>
</dbReference>
<protein>
    <submittedName>
        <fullName evidence="2">Uncharacterized protein</fullName>
    </submittedName>
</protein>
<accession>A0A8H4W2F3</accession>
<dbReference type="EMBL" id="JAAMPI010000481">
    <property type="protein sequence ID" value="KAF4631061.1"/>
    <property type="molecule type" value="Genomic_DNA"/>
</dbReference>
<name>A0A8H4W2F3_9HELO</name>
<comment type="caution">
    <text evidence="2">The sequence shown here is derived from an EMBL/GenBank/DDBJ whole genome shotgun (WGS) entry which is preliminary data.</text>
</comment>
<feature type="region of interest" description="Disordered" evidence="1">
    <location>
        <begin position="102"/>
        <end position="122"/>
    </location>
</feature>